<dbReference type="AlphaFoldDB" id="A0A0B2Q5D5"/>
<reference evidence="1" key="1">
    <citation type="submission" date="2014-07" db="EMBL/GenBank/DDBJ databases">
        <title>Identification of a novel salt tolerance gene in wild soybean by whole-genome sequencing.</title>
        <authorList>
            <person name="Lam H.-M."/>
            <person name="Qi X."/>
            <person name="Li M.-W."/>
            <person name="Liu X."/>
            <person name="Xie M."/>
            <person name="Ni M."/>
            <person name="Xu X."/>
        </authorList>
    </citation>
    <scope>NUCLEOTIDE SEQUENCE [LARGE SCALE GENOMIC DNA]</scope>
    <source>
        <tissue evidence="1">Root</tissue>
    </source>
</reference>
<gene>
    <name evidence="1" type="ORF">glysoja_041072</name>
</gene>
<name>A0A0B2Q5D5_GLYSO</name>
<protein>
    <submittedName>
        <fullName evidence="1">Uncharacterized protein</fullName>
    </submittedName>
</protein>
<dbReference type="Proteomes" id="UP000053555">
    <property type="component" value="Unassembled WGS sequence"/>
</dbReference>
<sequence length="57" mass="6344">MEMSVQHENSDTIGVSGSGSCLYDLLCSETPSLSTQALRERWMSSGISPFIFFFLLH</sequence>
<proteinExistence type="predicted"/>
<accession>A0A0B2Q5D5</accession>
<dbReference type="EMBL" id="KN661228">
    <property type="protein sequence ID" value="KHN15238.1"/>
    <property type="molecule type" value="Genomic_DNA"/>
</dbReference>
<evidence type="ECO:0000313" key="1">
    <source>
        <dbReference type="EMBL" id="KHN15238.1"/>
    </source>
</evidence>
<organism evidence="1">
    <name type="scientific">Glycine soja</name>
    <name type="common">Wild soybean</name>
    <dbReference type="NCBI Taxonomy" id="3848"/>
    <lineage>
        <taxon>Eukaryota</taxon>
        <taxon>Viridiplantae</taxon>
        <taxon>Streptophyta</taxon>
        <taxon>Embryophyta</taxon>
        <taxon>Tracheophyta</taxon>
        <taxon>Spermatophyta</taxon>
        <taxon>Magnoliopsida</taxon>
        <taxon>eudicotyledons</taxon>
        <taxon>Gunneridae</taxon>
        <taxon>Pentapetalae</taxon>
        <taxon>rosids</taxon>
        <taxon>fabids</taxon>
        <taxon>Fabales</taxon>
        <taxon>Fabaceae</taxon>
        <taxon>Papilionoideae</taxon>
        <taxon>50 kb inversion clade</taxon>
        <taxon>NPAAA clade</taxon>
        <taxon>indigoferoid/millettioid clade</taxon>
        <taxon>Phaseoleae</taxon>
        <taxon>Glycine</taxon>
        <taxon>Glycine subgen. Soja</taxon>
    </lineage>
</organism>